<evidence type="ECO:0000256" key="6">
    <source>
        <dbReference type="ARBA" id="ARBA00022729"/>
    </source>
</evidence>
<dbReference type="PANTHER" id="PTHR21388">
    <property type="entry name" value="BETA-DEFENSIN-RELATED"/>
    <property type="match status" value="1"/>
</dbReference>
<dbReference type="PANTHER" id="PTHR21388:SF9">
    <property type="entry name" value="BETA-DEFENSIN 1"/>
    <property type="match status" value="1"/>
</dbReference>
<name>A0A8C8RTE5_9SAUR</name>
<keyword evidence="10" id="KW-1133">Transmembrane helix</keyword>
<keyword evidence="10" id="KW-0812">Transmembrane</keyword>
<dbReference type="InterPro" id="IPR001855">
    <property type="entry name" value="Defensin_beta-like"/>
</dbReference>
<feature type="domain" description="Beta-defensin-like" evidence="11">
    <location>
        <begin position="26"/>
        <end position="61"/>
    </location>
</feature>
<keyword evidence="13" id="KW-1185">Reference proteome</keyword>
<comment type="subcellular location">
    <subcellularLocation>
        <location evidence="1">Cytoplasmic granule</location>
    </subcellularLocation>
    <subcellularLocation>
        <location evidence="2">Secreted</location>
    </subcellularLocation>
</comment>
<evidence type="ECO:0000256" key="8">
    <source>
        <dbReference type="ARBA" id="ARBA00023022"/>
    </source>
</evidence>
<dbReference type="GO" id="GO:0050829">
    <property type="term" value="P:defense response to Gram-negative bacterium"/>
    <property type="evidence" value="ECO:0007669"/>
    <property type="project" value="TreeGrafter"/>
</dbReference>
<keyword evidence="8" id="KW-0044">Antibiotic</keyword>
<evidence type="ECO:0000256" key="1">
    <source>
        <dbReference type="ARBA" id="ARBA00004463"/>
    </source>
</evidence>
<evidence type="ECO:0000256" key="3">
    <source>
        <dbReference type="ARBA" id="ARBA00007371"/>
    </source>
</evidence>
<feature type="transmembrane region" description="Helical" evidence="10">
    <location>
        <begin position="6"/>
        <end position="25"/>
    </location>
</feature>
<dbReference type="GO" id="GO:0005615">
    <property type="term" value="C:extracellular space"/>
    <property type="evidence" value="ECO:0007669"/>
    <property type="project" value="TreeGrafter"/>
</dbReference>
<accession>A0A8C8RTE5</accession>
<reference evidence="12" key="2">
    <citation type="submission" date="2025-09" db="UniProtKB">
        <authorList>
            <consortium name="Ensembl"/>
        </authorList>
    </citation>
    <scope>IDENTIFICATION</scope>
</reference>
<keyword evidence="5" id="KW-0929">Antimicrobial</keyword>
<dbReference type="GO" id="GO:0031731">
    <property type="term" value="F:CCR6 chemokine receptor binding"/>
    <property type="evidence" value="ECO:0007669"/>
    <property type="project" value="TreeGrafter"/>
</dbReference>
<organism evidence="12 13">
    <name type="scientific">Pelusios castaneus</name>
    <name type="common">West African mud turtle</name>
    <dbReference type="NCBI Taxonomy" id="367368"/>
    <lineage>
        <taxon>Eukaryota</taxon>
        <taxon>Metazoa</taxon>
        <taxon>Chordata</taxon>
        <taxon>Craniata</taxon>
        <taxon>Vertebrata</taxon>
        <taxon>Euteleostomi</taxon>
        <taxon>Archelosauria</taxon>
        <taxon>Testudinata</taxon>
        <taxon>Testudines</taxon>
        <taxon>Pleurodira</taxon>
        <taxon>Pelomedusidae</taxon>
        <taxon>Pelusios</taxon>
    </lineage>
</organism>
<keyword evidence="4" id="KW-0964">Secreted</keyword>
<evidence type="ECO:0000256" key="2">
    <source>
        <dbReference type="ARBA" id="ARBA00004613"/>
    </source>
</evidence>
<sequence length="66" mass="7495">LSLGQFLIMIYLFLFFVVVSNADFLDNITCRRNFGFCHSGACPFLTTRIGTCINGKINCCKRPRAR</sequence>
<protein>
    <recommendedName>
        <fullName evidence="11">Beta-defensin-like domain-containing protein</fullName>
    </recommendedName>
</protein>
<dbReference type="Proteomes" id="UP000694393">
    <property type="component" value="Unplaced"/>
</dbReference>
<evidence type="ECO:0000313" key="12">
    <source>
        <dbReference type="Ensembl" id="ENSPCEP00000009493.1"/>
    </source>
</evidence>
<evidence type="ECO:0000313" key="13">
    <source>
        <dbReference type="Proteomes" id="UP000694393"/>
    </source>
</evidence>
<dbReference type="AlphaFoldDB" id="A0A8C8RTE5"/>
<dbReference type="Gene3D" id="3.10.360.10">
    <property type="entry name" value="Antimicrobial Peptide, Beta-defensin 2, Chain A"/>
    <property type="match status" value="1"/>
</dbReference>
<evidence type="ECO:0000256" key="10">
    <source>
        <dbReference type="SAM" id="Phobius"/>
    </source>
</evidence>
<evidence type="ECO:0000256" key="4">
    <source>
        <dbReference type="ARBA" id="ARBA00022525"/>
    </source>
</evidence>
<keyword evidence="6" id="KW-0732">Signal</keyword>
<evidence type="ECO:0000256" key="7">
    <source>
        <dbReference type="ARBA" id="ARBA00022940"/>
    </source>
</evidence>
<evidence type="ECO:0000259" key="11">
    <source>
        <dbReference type="Pfam" id="PF00711"/>
    </source>
</evidence>
<evidence type="ECO:0000256" key="5">
    <source>
        <dbReference type="ARBA" id="ARBA00022529"/>
    </source>
</evidence>
<dbReference type="Pfam" id="PF00711">
    <property type="entry name" value="Defensin_beta"/>
    <property type="match status" value="1"/>
</dbReference>
<comment type="similarity">
    <text evidence="3">Belongs to the beta-defensin family.</text>
</comment>
<dbReference type="Ensembl" id="ENSPCET00000009820.1">
    <property type="protein sequence ID" value="ENSPCEP00000009493.1"/>
    <property type="gene ID" value="ENSPCEG00000007570.1"/>
</dbReference>
<keyword evidence="9" id="KW-1015">Disulfide bond</keyword>
<dbReference type="GO" id="GO:0002227">
    <property type="term" value="P:innate immune response in mucosa"/>
    <property type="evidence" value="ECO:0007669"/>
    <property type="project" value="TreeGrafter"/>
</dbReference>
<dbReference type="GO" id="GO:0050830">
    <property type="term" value="P:defense response to Gram-positive bacterium"/>
    <property type="evidence" value="ECO:0007669"/>
    <property type="project" value="TreeGrafter"/>
</dbReference>
<dbReference type="SUPFAM" id="SSF57392">
    <property type="entry name" value="Defensin-like"/>
    <property type="match status" value="1"/>
</dbReference>
<keyword evidence="7" id="KW-0211">Defensin</keyword>
<keyword evidence="10" id="KW-0472">Membrane</keyword>
<proteinExistence type="inferred from homology"/>
<evidence type="ECO:0000256" key="9">
    <source>
        <dbReference type="ARBA" id="ARBA00023157"/>
    </source>
</evidence>
<dbReference type="FunFam" id="3.10.360.10:FF:000001">
    <property type="entry name" value="Beta-defensin 1"/>
    <property type="match status" value="1"/>
</dbReference>
<reference evidence="12" key="1">
    <citation type="submission" date="2025-08" db="UniProtKB">
        <authorList>
            <consortium name="Ensembl"/>
        </authorList>
    </citation>
    <scope>IDENTIFICATION</scope>
</reference>